<dbReference type="SUPFAM" id="SSF55729">
    <property type="entry name" value="Acyl-CoA N-acyltransferases (Nat)"/>
    <property type="match status" value="1"/>
</dbReference>
<name>A0A1G9F816_9BACL</name>
<dbReference type="GO" id="GO:0005840">
    <property type="term" value="C:ribosome"/>
    <property type="evidence" value="ECO:0007669"/>
    <property type="project" value="UniProtKB-KW"/>
</dbReference>
<organism evidence="2 3">
    <name type="scientific">Lacicoccus qingdaonensis</name>
    <dbReference type="NCBI Taxonomy" id="576118"/>
    <lineage>
        <taxon>Bacteria</taxon>
        <taxon>Bacillati</taxon>
        <taxon>Bacillota</taxon>
        <taxon>Bacilli</taxon>
        <taxon>Bacillales</taxon>
        <taxon>Salinicoccaceae</taxon>
        <taxon>Lacicoccus</taxon>
    </lineage>
</organism>
<accession>A0A1G9F816</accession>
<keyword evidence="3" id="KW-1185">Reference proteome</keyword>
<reference evidence="3" key="1">
    <citation type="submission" date="2016-10" db="EMBL/GenBank/DDBJ databases">
        <authorList>
            <person name="Varghese N."/>
            <person name="Submissions S."/>
        </authorList>
    </citation>
    <scope>NUCLEOTIDE SEQUENCE [LARGE SCALE GENOMIC DNA]</scope>
    <source>
        <strain evidence="3">CGMCC 1.8895</strain>
    </source>
</reference>
<dbReference type="Pfam" id="PF00583">
    <property type="entry name" value="Acetyltransf_1"/>
    <property type="match status" value="1"/>
</dbReference>
<evidence type="ECO:0000313" key="2">
    <source>
        <dbReference type="EMBL" id="SDK84522.1"/>
    </source>
</evidence>
<dbReference type="GO" id="GO:0016747">
    <property type="term" value="F:acyltransferase activity, transferring groups other than amino-acyl groups"/>
    <property type="evidence" value="ECO:0007669"/>
    <property type="project" value="InterPro"/>
</dbReference>
<keyword evidence="2" id="KW-0689">Ribosomal protein</keyword>
<dbReference type="InterPro" id="IPR016181">
    <property type="entry name" value="Acyl_CoA_acyltransferase"/>
</dbReference>
<feature type="domain" description="N-acetyltransferase" evidence="1">
    <location>
        <begin position="1"/>
        <end position="163"/>
    </location>
</feature>
<gene>
    <name evidence="2" type="ORF">SAMN05216216_11124</name>
</gene>
<dbReference type="STRING" id="576118.SAMN05216216_11124"/>
<evidence type="ECO:0000313" key="3">
    <source>
        <dbReference type="Proteomes" id="UP000199008"/>
    </source>
</evidence>
<dbReference type="Gene3D" id="3.40.630.30">
    <property type="match status" value="1"/>
</dbReference>
<dbReference type="AlphaFoldDB" id="A0A1G9F816"/>
<proteinExistence type="predicted"/>
<dbReference type="PROSITE" id="PS51186">
    <property type="entry name" value="GNAT"/>
    <property type="match status" value="1"/>
</dbReference>
<dbReference type="InterPro" id="IPR000182">
    <property type="entry name" value="GNAT_dom"/>
</dbReference>
<protein>
    <submittedName>
        <fullName evidence="2">Ribosomal protein S18 acetylase RimI</fullName>
    </submittedName>
</protein>
<dbReference type="EMBL" id="FNFY01000011">
    <property type="protein sequence ID" value="SDK84522.1"/>
    <property type="molecule type" value="Genomic_DNA"/>
</dbReference>
<sequence length="163" mass="18709">MKIRKVRVEDSERVAEICRNGWLDTVDDRLSDTYKLKNVKFWYSLDKVAQDIKKGQYSFVAEVDDTVAGVIGGGMISGSENEVFVFYMDRDYRYMGIGKQLLHVFTGHFKKKGASVQWASVQEGNSLGLPFYESNGFYFQSVKEMDTGTGEVQRSLRMKRELE</sequence>
<evidence type="ECO:0000259" key="1">
    <source>
        <dbReference type="PROSITE" id="PS51186"/>
    </source>
</evidence>
<keyword evidence="2" id="KW-0687">Ribonucleoprotein</keyword>
<dbReference type="CDD" id="cd04301">
    <property type="entry name" value="NAT_SF"/>
    <property type="match status" value="1"/>
</dbReference>
<dbReference type="Proteomes" id="UP000199008">
    <property type="component" value="Unassembled WGS sequence"/>
</dbReference>